<dbReference type="AlphaFoldDB" id="A0A6L9MKS0"/>
<proteinExistence type="predicted"/>
<dbReference type="EMBL" id="JAAAMJ010000014">
    <property type="protein sequence ID" value="NDV88226.1"/>
    <property type="molecule type" value="Genomic_DNA"/>
</dbReference>
<keyword evidence="2" id="KW-1185">Reference proteome</keyword>
<dbReference type="Pfam" id="PF11149">
    <property type="entry name" value="DUF2924"/>
    <property type="match status" value="1"/>
</dbReference>
<organism evidence="1 2">
    <name type="scientific">Aurantimonas aggregata</name>
    <dbReference type="NCBI Taxonomy" id="2047720"/>
    <lineage>
        <taxon>Bacteria</taxon>
        <taxon>Pseudomonadati</taxon>
        <taxon>Pseudomonadota</taxon>
        <taxon>Alphaproteobacteria</taxon>
        <taxon>Hyphomicrobiales</taxon>
        <taxon>Aurantimonadaceae</taxon>
        <taxon>Aurantimonas</taxon>
    </lineage>
</organism>
<protein>
    <submittedName>
        <fullName evidence="1">DUF2924 domain-containing protein</fullName>
    </submittedName>
</protein>
<gene>
    <name evidence="1" type="ORF">GTW51_16115</name>
</gene>
<sequence>MTAAASRPAQSPQASVLAQVAALKGASAAELKQRWREVFETEPPPYSRRFLESRLAYRLQELAYGGLSRETRERLNALGEQLDGGKTAVRGRRTDDRPIAGTRLVREWQGTEHQVTVLVDGYEWQGRPYKSLSSVARAIAGTRWNGWTFFGLKNHGKNG</sequence>
<accession>A0A6L9MKS0</accession>
<evidence type="ECO:0000313" key="1">
    <source>
        <dbReference type="EMBL" id="NDV88226.1"/>
    </source>
</evidence>
<name>A0A6L9MKS0_9HYPH</name>
<evidence type="ECO:0000313" key="2">
    <source>
        <dbReference type="Proteomes" id="UP000476332"/>
    </source>
</evidence>
<comment type="caution">
    <text evidence="1">The sequence shown here is derived from an EMBL/GenBank/DDBJ whole genome shotgun (WGS) entry which is preliminary data.</text>
</comment>
<dbReference type="Proteomes" id="UP000476332">
    <property type="component" value="Unassembled WGS sequence"/>
</dbReference>
<dbReference type="InterPro" id="IPR021322">
    <property type="entry name" value="DUF2924"/>
</dbReference>
<dbReference type="RefSeq" id="WP_163045063.1">
    <property type="nucleotide sequence ID" value="NZ_JAAAMJ010000014.1"/>
</dbReference>
<reference evidence="1 2" key="1">
    <citation type="submission" date="2020-01" db="EMBL/GenBank/DDBJ databases">
        <title>Genomes of bacteria type strains.</title>
        <authorList>
            <person name="Chen J."/>
            <person name="Zhu S."/>
            <person name="Chen J."/>
        </authorList>
    </citation>
    <scope>NUCLEOTIDE SEQUENCE [LARGE SCALE GENOMIC DNA]</scope>
    <source>
        <strain evidence="1 2">KCTC 52919</strain>
    </source>
</reference>